<dbReference type="InterPro" id="IPR011257">
    <property type="entry name" value="DNA_glycosylase"/>
</dbReference>
<dbReference type="EC" id="3.2.2.21" evidence="3"/>
<feature type="coiled-coil region" evidence="6">
    <location>
        <begin position="50"/>
        <end position="81"/>
    </location>
</feature>
<evidence type="ECO:0000256" key="1">
    <source>
        <dbReference type="ARBA" id="ARBA00000086"/>
    </source>
</evidence>
<dbReference type="Proteomes" id="UP000034246">
    <property type="component" value="Unassembled WGS sequence"/>
</dbReference>
<dbReference type="SMART" id="SM00478">
    <property type="entry name" value="ENDO3c"/>
    <property type="match status" value="1"/>
</dbReference>
<keyword evidence="4" id="KW-0227">DNA damage</keyword>
<dbReference type="InterPro" id="IPR003265">
    <property type="entry name" value="HhH-GPD_domain"/>
</dbReference>
<dbReference type="EMBL" id="LBWP01000009">
    <property type="protein sequence ID" value="KKR11292.1"/>
    <property type="molecule type" value="Genomic_DNA"/>
</dbReference>
<evidence type="ECO:0000256" key="4">
    <source>
        <dbReference type="ARBA" id="ARBA00022763"/>
    </source>
</evidence>
<gene>
    <name evidence="8" type="ORF">UT39_C0009G0052</name>
</gene>
<dbReference type="Gene3D" id="1.10.340.30">
    <property type="entry name" value="Hypothetical protein, domain 2"/>
    <property type="match status" value="1"/>
</dbReference>
<evidence type="ECO:0000256" key="5">
    <source>
        <dbReference type="ARBA" id="ARBA00023204"/>
    </source>
</evidence>
<accession>A0A0G0RC69</accession>
<dbReference type="Gene3D" id="1.10.1670.40">
    <property type="match status" value="1"/>
</dbReference>
<comment type="similarity">
    <text evidence="2">Belongs to the alkylbase DNA glycosidase AlkA family.</text>
</comment>
<dbReference type="GO" id="GO:0008725">
    <property type="term" value="F:DNA-3-methyladenine glycosylase activity"/>
    <property type="evidence" value="ECO:0007669"/>
    <property type="project" value="TreeGrafter"/>
</dbReference>
<dbReference type="GO" id="GO:0006285">
    <property type="term" value="P:base-excision repair, AP site formation"/>
    <property type="evidence" value="ECO:0007669"/>
    <property type="project" value="TreeGrafter"/>
</dbReference>
<evidence type="ECO:0000256" key="3">
    <source>
        <dbReference type="ARBA" id="ARBA00012000"/>
    </source>
</evidence>
<keyword evidence="6" id="KW-0175">Coiled coil</keyword>
<dbReference type="GO" id="GO:0032131">
    <property type="term" value="F:alkylated DNA binding"/>
    <property type="evidence" value="ECO:0007669"/>
    <property type="project" value="TreeGrafter"/>
</dbReference>
<evidence type="ECO:0000313" key="9">
    <source>
        <dbReference type="Proteomes" id="UP000034246"/>
    </source>
</evidence>
<dbReference type="CDD" id="cd00056">
    <property type="entry name" value="ENDO3c"/>
    <property type="match status" value="1"/>
</dbReference>
<evidence type="ECO:0000256" key="6">
    <source>
        <dbReference type="SAM" id="Coils"/>
    </source>
</evidence>
<keyword evidence="5" id="KW-0234">DNA repair</keyword>
<dbReference type="GO" id="GO:0005737">
    <property type="term" value="C:cytoplasm"/>
    <property type="evidence" value="ECO:0007669"/>
    <property type="project" value="TreeGrafter"/>
</dbReference>
<dbReference type="PANTHER" id="PTHR43003">
    <property type="entry name" value="DNA-3-METHYLADENINE GLYCOSYLASE"/>
    <property type="match status" value="1"/>
</dbReference>
<dbReference type="FunFam" id="1.10.340.30:FF:000004">
    <property type="entry name" value="DNA-3-methyladenine glycosylase II"/>
    <property type="match status" value="1"/>
</dbReference>
<dbReference type="GO" id="GO:0043916">
    <property type="term" value="F:DNA-7-methylguanine glycosylase activity"/>
    <property type="evidence" value="ECO:0007669"/>
    <property type="project" value="TreeGrafter"/>
</dbReference>
<dbReference type="SUPFAM" id="SSF48150">
    <property type="entry name" value="DNA-glycosylase"/>
    <property type="match status" value="1"/>
</dbReference>
<proteinExistence type="inferred from homology"/>
<comment type="caution">
    <text evidence="8">The sequence shown here is derived from an EMBL/GenBank/DDBJ whole genome shotgun (WGS) entry which is preliminary data.</text>
</comment>
<protein>
    <recommendedName>
        <fullName evidence="3">DNA-3-methyladenine glycosylase II</fullName>
        <ecNumber evidence="3">3.2.2.21</ecNumber>
    </recommendedName>
</protein>
<dbReference type="STRING" id="1618550.UT39_C0009G0052"/>
<dbReference type="GO" id="GO:0006307">
    <property type="term" value="P:DNA alkylation repair"/>
    <property type="evidence" value="ECO:0007669"/>
    <property type="project" value="TreeGrafter"/>
</dbReference>
<name>A0A0G0RC69_9BACT</name>
<dbReference type="InterPro" id="IPR051912">
    <property type="entry name" value="Alkylbase_DNA_Glycosylase/TA"/>
</dbReference>
<dbReference type="GO" id="GO:0032993">
    <property type="term" value="C:protein-DNA complex"/>
    <property type="evidence" value="ECO:0007669"/>
    <property type="project" value="TreeGrafter"/>
</dbReference>
<dbReference type="PANTHER" id="PTHR43003:SF5">
    <property type="entry name" value="DNA-3-METHYLADENINE GLYCOSYLASE"/>
    <property type="match status" value="1"/>
</dbReference>
<comment type="catalytic activity">
    <reaction evidence="1">
        <text>Hydrolysis of alkylated DNA, releasing 3-methyladenine, 3-methylguanine, 7-methylguanine and 7-methyladenine.</text>
        <dbReference type="EC" id="3.2.2.21"/>
    </reaction>
</comment>
<reference evidence="8 9" key="1">
    <citation type="journal article" date="2015" name="Nature">
        <title>rRNA introns, odd ribosomes, and small enigmatic genomes across a large radiation of phyla.</title>
        <authorList>
            <person name="Brown C.T."/>
            <person name="Hug L.A."/>
            <person name="Thomas B.C."/>
            <person name="Sharon I."/>
            <person name="Castelle C.J."/>
            <person name="Singh A."/>
            <person name="Wilkins M.J."/>
            <person name="Williams K.H."/>
            <person name="Banfield J.F."/>
        </authorList>
    </citation>
    <scope>NUCLEOTIDE SEQUENCE [LARGE SCALE GENOMIC DNA]</scope>
</reference>
<sequence length="221" mass="25997">MWKDAEVFLLSDRYVAPLVKKYGHCTLKPRQKKYYFEDLVDAIVQQQLSMKAASAIFNRLKEVIEKQEAKYEKELKNEIHKWRNTTTKSVEITAGKLIVISDTKMRTCGLSRPKVVYLKDLSQRVHDKRLKITLLHKLSDDEIIKNLTEIKGIGEWTAHMFLMFTLCRPDIFPSGDLGLRNAFSKVIKKGLDQKQMEKFALRWKPFRTIASWYIWKTLENN</sequence>
<feature type="domain" description="HhH-GPD" evidence="7">
    <location>
        <begin position="44"/>
        <end position="219"/>
    </location>
</feature>
<organism evidence="8 9">
    <name type="scientific">Candidatus Woesebacteria bacterium GW2011_GWA1_39_21</name>
    <dbReference type="NCBI Taxonomy" id="1618550"/>
    <lineage>
        <taxon>Bacteria</taxon>
        <taxon>Candidatus Woeseibacteriota</taxon>
    </lineage>
</organism>
<dbReference type="AlphaFoldDB" id="A0A0G0RC69"/>
<evidence type="ECO:0000313" key="8">
    <source>
        <dbReference type="EMBL" id="KKR11292.1"/>
    </source>
</evidence>
<dbReference type="Pfam" id="PF00730">
    <property type="entry name" value="HhH-GPD"/>
    <property type="match status" value="1"/>
</dbReference>
<evidence type="ECO:0000259" key="7">
    <source>
        <dbReference type="SMART" id="SM00478"/>
    </source>
</evidence>
<evidence type="ECO:0000256" key="2">
    <source>
        <dbReference type="ARBA" id="ARBA00010817"/>
    </source>
</evidence>